<dbReference type="EMBL" id="GISG01162354">
    <property type="protein sequence ID" value="MBA4649883.1"/>
    <property type="molecule type" value="Transcribed_RNA"/>
</dbReference>
<name>A0A7C9DZ45_OPUST</name>
<reference evidence="1" key="1">
    <citation type="journal article" date="2013" name="J. Plant Res.">
        <title>Effect of fungi and light on seed germination of three Opuntia species from semiarid lands of central Mexico.</title>
        <authorList>
            <person name="Delgado-Sanchez P."/>
            <person name="Jimenez-Bremont J.F."/>
            <person name="Guerrero-Gonzalez Mde L."/>
            <person name="Flores J."/>
        </authorList>
    </citation>
    <scope>NUCLEOTIDE SEQUENCE</scope>
    <source>
        <tissue evidence="1">Cladode</tissue>
    </source>
</reference>
<evidence type="ECO:0000313" key="1">
    <source>
        <dbReference type="EMBL" id="MBA4649884.1"/>
    </source>
</evidence>
<dbReference type="AlphaFoldDB" id="A0A7C9DZ45"/>
<proteinExistence type="predicted"/>
<dbReference type="EMBL" id="GISG01162355">
    <property type="protein sequence ID" value="MBA4649884.1"/>
    <property type="molecule type" value="Transcribed_RNA"/>
</dbReference>
<sequence>MFASRLLTKVTKPTSKSDTRIGLSSFLVSATSVSSSSISSILAALDLVKGFHRSESFLEENKKLFCISSNFRKYEVSPTFWLIASTMAKASLPLSTPLL</sequence>
<accession>A0A7C9DZ45</accession>
<reference evidence="1" key="2">
    <citation type="submission" date="2020-07" db="EMBL/GenBank/DDBJ databases">
        <authorList>
            <person name="Vera ALvarez R."/>
            <person name="Arias-Moreno D.M."/>
            <person name="Jimenez-Jacinto V."/>
            <person name="Jimenez-Bremont J.F."/>
            <person name="Swaminathan K."/>
            <person name="Moose S.P."/>
            <person name="Guerrero-Gonzalez M.L."/>
            <person name="Marino-Ramirez L."/>
            <person name="Landsman D."/>
            <person name="Rodriguez-Kessler M."/>
            <person name="Delgado-Sanchez P."/>
        </authorList>
    </citation>
    <scope>NUCLEOTIDE SEQUENCE</scope>
    <source>
        <tissue evidence="1">Cladode</tissue>
    </source>
</reference>
<organism evidence="1">
    <name type="scientific">Opuntia streptacantha</name>
    <name type="common">Prickly pear cactus</name>
    <name type="synonym">Opuntia cardona</name>
    <dbReference type="NCBI Taxonomy" id="393608"/>
    <lineage>
        <taxon>Eukaryota</taxon>
        <taxon>Viridiplantae</taxon>
        <taxon>Streptophyta</taxon>
        <taxon>Embryophyta</taxon>
        <taxon>Tracheophyta</taxon>
        <taxon>Spermatophyta</taxon>
        <taxon>Magnoliopsida</taxon>
        <taxon>eudicotyledons</taxon>
        <taxon>Gunneridae</taxon>
        <taxon>Pentapetalae</taxon>
        <taxon>Caryophyllales</taxon>
        <taxon>Cactineae</taxon>
        <taxon>Cactaceae</taxon>
        <taxon>Opuntioideae</taxon>
        <taxon>Opuntia</taxon>
    </lineage>
</organism>
<protein>
    <submittedName>
        <fullName evidence="1">Uncharacterized protein</fullName>
    </submittedName>
</protein>